<dbReference type="InterPro" id="IPR012910">
    <property type="entry name" value="Plug_dom"/>
</dbReference>
<organism evidence="16 17">
    <name type="scientific">Sphingobium yanoikuyae</name>
    <name type="common">Sphingomonas yanoikuyae</name>
    <dbReference type="NCBI Taxonomy" id="13690"/>
    <lineage>
        <taxon>Bacteria</taxon>
        <taxon>Pseudomonadati</taxon>
        <taxon>Pseudomonadota</taxon>
        <taxon>Alphaproteobacteria</taxon>
        <taxon>Sphingomonadales</taxon>
        <taxon>Sphingomonadaceae</taxon>
        <taxon>Sphingobium</taxon>
    </lineage>
</organism>
<dbReference type="EMBL" id="LSTR01000040">
    <property type="protein sequence ID" value="OAH42578.1"/>
    <property type="molecule type" value="Genomic_DNA"/>
</dbReference>
<comment type="caution">
    <text evidence="16">The sequence shown here is derived from an EMBL/GenBank/DDBJ whole genome shotgun (WGS) entry which is preliminary data.</text>
</comment>
<dbReference type="PROSITE" id="PS52016">
    <property type="entry name" value="TONB_DEPENDENT_REC_3"/>
    <property type="match status" value="1"/>
</dbReference>
<feature type="region of interest" description="Disordered" evidence="13">
    <location>
        <begin position="1"/>
        <end position="27"/>
    </location>
</feature>
<dbReference type="GO" id="GO:0009279">
    <property type="term" value="C:cell outer membrane"/>
    <property type="evidence" value="ECO:0007669"/>
    <property type="project" value="UniProtKB-SubCell"/>
</dbReference>
<dbReference type="Pfam" id="PF07715">
    <property type="entry name" value="Plug"/>
    <property type="match status" value="1"/>
</dbReference>
<keyword evidence="10 11" id="KW-0998">Cell outer membrane</keyword>
<evidence type="ECO:0008006" key="18">
    <source>
        <dbReference type="Google" id="ProtNLM"/>
    </source>
</evidence>
<feature type="compositionally biased region" description="Low complexity" evidence="13">
    <location>
        <begin position="1"/>
        <end position="17"/>
    </location>
</feature>
<evidence type="ECO:0000256" key="2">
    <source>
        <dbReference type="ARBA" id="ARBA00022448"/>
    </source>
</evidence>
<keyword evidence="4" id="KW-0410">Iron transport</keyword>
<accession>A0A177JND3</accession>
<dbReference type="AlphaFoldDB" id="A0A177JND3"/>
<dbReference type="InterPro" id="IPR000531">
    <property type="entry name" value="Beta-barrel_TonB"/>
</dbReference>
<dbReference type="InterPro" id="IPR036942">
    <property type="entry name" value="Beta-barrel_TonB_sf"/>
</dbReference>
<keyword evidence="7" id="KW-0406">Ion transport</keyword>
<keyword evidence="9 11" id="KW-0472">Membrane</keyword>
<feature type="domain" description="TonB-dependent receptor plug" evidence="15">
    <location>
        <begin position="48"/>
        <end position="156"/>
    </location>
</feature>
<evidence type="ECO:0000256" key="12">
    <source>
        <dbReference type="RuleBase" id="RU003357"/>
    </source>
</evidence>
<evidence type="ECO:0000256" key="4">
    <source>
        <dbReference type="ARBA" id="ARBA00022496"/>
    </source>
</evidence>
<keyword evidence="5 11" id="KW-0812">Transmembrane</keyword>
<proteinExistence type="inferred from homology"/>
<dbReference type="Pfam" id="PF00593">
    <property type="entry name" value="TonB_dep_Rec_b-barrel"/>
    <property type="match status" value="1"/>
</dbReference>
<evidence type="ECO:0000313" key="16">
    <source>
        <dbReference type="EMBL" id="OAH42578.1"/>
    </source>
</evidence>
<keyword evidence="3 11" id="KW-1134">Transmembrane beta strand</keyword>
<evidence type="ECO:0000256" key="3">
    <source>
        <dbReference type="ARBA" id="ARBA00022452"/>
    </source>
</evidence>
<evidence type="ECO:0000313" key="17">
    <source>
        <dbReference type="Proteomes" id="UP000077262"/>
    </source>
</evidence>
<keyword evidence="2 11" id="KW-0813">Transport</keyword>
<evidence type="ECO:0000256" key="13">
    <source>
        <dbReference type="SAM" id="MobiDB-lite"/>
    </source>
</evidence>
<dbReference type="Proteomes" id="UP000077262">
    <property type="component" value="Unassembled WGS sequence"/>
</dbReference>
<evidence type="ECO:0000256" key="9">
    <source>
        <dbReference type="ARBA" id="ARBA00023136"/>
    </source>
</evidence>
<evidence type="ECO:0000256" key="11">
    <source>
        <dbReference type="PROSITE-ProRule" id="PRU01360"/>
    </source>
</evidence>
<evidence type="ECO:0000256" key="8">
    <source>
        <dbReference type="ARBA" id="ARBA00023077"/>
    </source>
</evidence>
<dbReference type="PANTHER" id="PTHR32552">
    <property type="entry name" value="FERRICHROME IRON RECEPTOR-RELATED"/>
    <property type="match status" value="1"/>
</dbReference>
<keyword evidence="6" id="KW-0408">Iron</keyword>
<comment type="subcellular location">
    <subcellularLocation>
        <location evidence="1 11">Cell outer membrane</location>
        <topology evidence="1 11">Multi-pass membrane protein</topology>
    </subcellularLocation>
</comment>
<keyword evidence="8 12" id="KW-0798">TonB box</keyword>
<dbReference type="InterPro" id="IPR039426">
    <property type="entry name" value="TonB-dep_rcpt-like"/>
</dbReference>
<comment type="similarity">
    <text evidence="11 12">Belongs to the TonB-dependent receptor family.</text>
</comment>
<name>A0A177JND3_SPHYA</name>
<evidence type="ECO:0000256" key="5">
    <source>
        <dbReference type="ARBA" id="ARBA00022692"/>
    </source>
</evidence>
<evidence type="ECO:0000256" key="6">
    <source>
        <dbReference type="ARBA" id="ARBA00023004"/>
    </source>
</evidence>
<dbReference type="Gene3D" id="2.40.170.20">
    <property type="entry name" value="TonB-dependent receptor, beta-barrel domain"/>
    <property type="match status" value="1"/>
</dbReference>
<protein>
    <recommendedName>
        <fullName evidence="18">TonB-dependent receptor</fullName>
    </recommendedName>
</protein>
<reference evidence="16 17" key="1">
    <citation type="submission" date="2016-02" db="EMBL/GenBank/DDBJ databases">
        <authorList>
            <person name="Wen L."/>
            <person name="He K."/>
            <person name="Yang H."/>
        </authorList>
    </citation>
    <scope>NUCLEOTIDE SEQUENCE [LARGE SCALE GENOMIC DNA]</scope>
    <source>
        <strain evidence="16 17">CD09_2</strain>
    </source>
</reference>
<evidence type="ECO:0000259" key="15">
    <source>
        <dbReference type="Pfam" id="PF07715"/>
    </source>
</evidence>
<evidence type="ECO:0000256" key="10">
    <source>
        <dbReference type="ARBA" id="ARBA00023237"/>
    </source>
</evidence>
<dbReference type="CDD" id="cd01347">
    <property type="entry name" value="ligand_gated_channel"/>
    <property type="match status" value="1"/>
</dbReference>
<dbReference type="GO" id="GO:0006826">
    <property type="term" value="P:iron ion transport"/>
    <property type="evidence" value="ECO:0007669"/>
    <property type="project" value="UniProtKB-KW"/>
</dbReference>
<dbReference type="SUPFAM" id="SSF56935">
    <property type="entry name" value="Porins"/>
    <property type="match status" value="1"/>
</dbReference>
<sequence>MATAAQAQASAPDTQSDGGAAANSQSEALTAEAGGDIVVTAQKRAERLQDVPVSITAFTGETLARAQIQSATEIARQAPNFRVSVLGNEDQPKFSIRGVSTSDFNLNTASPTGVFYDEVYVASQALGGSSLFDVERIEVLRGPQGTLFGKNTTGGAVSIITRAPSMAADVGGYLNLQAGNNDYFHADGALDVPLVQDRLGVRVAFTASTSKGWIDNVTGRDLSTISSNALRFSAKYQDDADFTATLRIGRSRSNPTNIGPIVNGFGPGGVSSTGVNPRINPLTGQPLGQRQGAYNVIGEIRAYGDNANLTLTKGLGDLTLTSITSVIKGQFLNTVDVDGTNLDALQINFADHSKEYSQDLRLSSDFSGPFDFTAGLYYFKDIADIDTDYFIAGHSFTLAQSYRQTRTSYAAYADATLEFAEGSTLYGGLRYTSDHGRLKRFEVVPTIALQPTLKYNDAKPSGRIGLRQKFTNDIMAYAQFSRGYRSSGFNGGALNSAADITVARPEFLNSYEAGIKSQLFDRKLTLNLSAFHYDYRDQQFINVVTVTSVGLVNAGRSKIDGLEAEVILRPAAGLSINAGLGLLDARYTQLVLNGVDLSGNRMIEAPKSTVNFGLDYTAPIGNGDIAFHVDGTAIGKVFFSAQNNQDQAGALFDLNARLSYKASAGWSVGLWAKNLTNNSVVTGAVSVDAISQFTTMPFPRRYGLEVGFAF</sequence>
<feature type="domain" description="TonB-dependent receptor-like beta-barrel" evidence="14">
    <location>
        <begin position="250"/>
        <end position="675"/>
    </location>
</feature>
<evidence type="ECO:0000256" key="7">
    <source>
        <dbReference type="ARBA" id="ARBA00023065"/>
    </source>
</evidence>
<gene>
    <name evidence="16" type="ORF">AX777_04825</name>
</gene>
<dbReference type="PANTHER" id="PTHR32552:SF81">
    <property type="entry name" value="TONB-DEPENDENT OUTER MEMBRANE RECEPTOR"/>
    <property type="match status" value="1"/>
</dbReference>
<evidence type="ECO:0000256" key="1">
    <source>
        <dbReference type="ARBA" id="ARBA00004571"/>
    </source>
</evidence>
<evidence type="ECO:0000259" key="14">
    <source>
        <dbReference type="Pfam" id="PF00593"/>
    </source>
</evidence>